<dbReference type="InterPro" id="IPR014068">
    <property type="entry name" value="Azurin"/>
</dbReference>
<dbReference type="CDD" id="cd13922">
    <property type="entry name" value="Azurin"/>
    <property type="match status" value="1"/>
</dbReference>
<dbReference type="OrthoDB" id="9814063at2"/>
<accession>A0A5J6PTK3</accession>
<dbReference type="Gene3D" id="2.60.40.420">
    <property type="entry name" value="Cupredoxins - blue copper proteins"/>
    <property type="match status" value="1"/>
</dbReference>
<organism evidence="8 9">
    <name type="scientific">Neisseria zalophi</name>
    <dbReference type="NCBI Taxonomy" id="640030"/>
    <lineage>
        <taxon>Bacteria</taxon>
        <taxon>Pseudomonadati</taxon>
        <taxon>Pseudomonadota</taxon>
        <taxon>Betaproteobacteria</taxon>
        <taxon>Neisseriales</taxon>
        <taxon>Neisseriaceae</taxon>
        <taxon>Neisseria</taxon>
    </lineage>
</organism>
<dbReference type="Pfam" id="PF00127">
    <property type="entry name" value="Copper-bind"/>
    <property type="match status" value="1"/>
</dbReference>
<evidence type="ECO:0000313" key="9">
    <source>
        <dbReference type="Proteomes" id="UP000325713"/>
    </source>
</evidence>
<evidence type="ECO:0000256" key="4">
    <source>
        <dbReference type="ARBA" id="ARBA00022982"/>
    </source>
</evidence>
<gene>
    <name evidence="8" type="primary">azu</name>
    <name evidence="8" type="ORF">D0T92_05570</name>
</gene>
<dbReference type="PROSITE" id="PS51257">
    <property type="entry name" value="PROKAR_LIPOPROTEIN"/>
    <property type="match status" value="1"/>
</dbReference>
<keyword evidence="5" id="KW-0186">Copper</keyword>
<keyword evidence="4" id="KW-0249">Electron transport</keyword>
<evidence type="ECO:0000256" key="2">
    <source>
        <dbReference type="ARBA" id="ARBA00022448"/>
    </source>
</evidence>
<dbReference type="GO" id="GO:0009279">
    <property type="term" value="C:cell outer membrane"/>
    <property type="evidence" value="ECO:0007669"/>
    <property type="project" value="UniProtKB-SubCell"/>
</dbReference>
<feature type="signal peptide" evidence="6">
    <location>
        <begin position="1"/>
        <end position="19"/>
    </location>
</feature>
<proteinExistence type="predicted"/>
<dbReference type="EMBL" id="CP031700">
    <property type="protein sequence ID" value="QEY26048.1"/>
    <property type="molecule type" value="Genomic_DNA"/>
</dbReference>
<dbReference type="GO" id="GO:0005507">
    <property type="term" value="F:copper ion binding"/>
    <property type="evidence" value="ECO:0007669"/>
    <property type="project" value="InterPro"/>
</dbReference>
<dbReference type="KEGG" id="nzl:D0T92_05570"/>
<reference evidence="8 9" key="1">
    <citation type="submission" date="2018-08" db="EMBL/GenBank/DDBJ databases">
        <title>Neisseria zalophi ATCC BAA-2455 complete genome.</title>
        <authorList>
            <person name="Veseli I.A."/>
            <person name="Buttler R."/>
            <person name="Mascarenhas dos Santos A.C."/>
            <person name="Pombert J.-F."/>
        </authorList>
    </citation>
    <scope>NUCLEOTIDE SEQUENCE [LARGE SCALE GENOMIC DNA]</scope>
    <source>
        <strain evidence="8 9">ATCC BAA-2455</strain>
    </source>
</reference>
<name>A0A5J6PTK3_9NEIS</name>
<dbReference type="Proteomes" id="UP000325713">
    <property type="component" value="Chromosome"/>
</dbReference>
<evidence type="ECO:0000256" key="6">
    <source>
        <dbReference type="SAM" id="SignalP"/>
    </source>
</evidence>
<dbReference type="InterPro" id="IPR000923">
    <property type="entry name" value="BlueCu_1"/>
</dbReference>
<keyword evidence="2" id="KW-0813">Transport</keyword>
<protein>
    <submittedName>
        <fullName evidence="8">Azurin</fullName>
    </submittedName>
</protein>
<keyword evidence="6" id="KW-0732">Signal</keyword>
<dbReference type="InterPro" id="IPR050845">
    <property type="entry name" value="Cu-binding_ET"/>
</dbReference>
<keyword evidence="3" id="KW-0479">Metal-binding</keyword>
<dbReference type="RefSeq" id="WP_151050978.1">
    <property type="nucleotide sequence ID" value="NZ_CP031700.1"/>
</dbReference>
<dbReference type="NCBIfam" id="TIGR02695">
    <property type="entry name" value="azurin"/>
    <property type="match status" value="1"/>
</dbReference>
<dbReference type="InterPro" id="IPR008972">
    <property type="entry name" value="Cupredoxin"/>
</dbReference>
<feature type="chain" id="PRO_5023932607" evidence="6">
    <location>
        <begin position="20"/>
        <end position="183"/>
    </location>
</feature>
<dbReference type="SUPFAM" id="SSF49503">
    <property type="entry name" value="Cupredoxins"/>
    <property type="match status" value="1"/>
</dbReference>
<dbReference type="GO" id="GO:0009055">
    <property type="term" value="F:electron transfer activity"/>
    <property type="evidence" value="ECO:0007669"/>
    <property type="project" value="InterPro"/>
</dbReference>
<dbReference type="PANTHER" id="PTHR38439">
    <property type="entry name" value="AURACYANIN-B"/>
    <property type="match status" value="1"/>
</dbReference>
<dbReference type="AlphaFoldDB" id="A0A5J6PTK3"/>
<evidence type="ECO:0000313" key="8">
    <source>
        <dbReference type="EMBL" id="QEY26048.1"/>
    </source>
</evidence>
<feature type="domain" description="Blue (type 1) copper" evidence="7">
    <location>
        <begin position="57"/>
        <end position="181"/>
    </location>
</feature>
<evidence type="ECO:0000256" key="1">
    <source>
        <dbReference type="ARBA" id="ARBA00004459"/>
    </source>
</evidence>
<dbReference type="InterPro" id="IPR028871">
    <property type="entry name" value="BlueCu_1_BS"/>
</dbReference>
<evidence type="ECO:0000259" key="7">
    <source>
        <dbReference type="Pfam" id="PF00127"/>
    </source>
</evidence>
<sequence length="183" mass="19135">MKTYLALLSAAVLSLAACSQESPAPSEQPAETAVEASANVVEAEAVPASADTKDAVCDMVVEADDAMKFNTNEINISKACKEYTITLKHVGKIPKAAMGHNLVIAKTEDVDGIVKDGAAAQVDNGYLKVGDERIIAATQLIGGGEEATVTVDTSKLAEGDKYEFFCSFPGHIGLMRGTVNLVD</sequence>
<evidence type="ECO:0000256" key="3">
    <source>
        <dbReference type="ARBA" id="ARBA00022723"/>
    </source>
</evidence>
<keyword evidence="9" id="KW-1185">Reference proteome</keyword>
<dbReference type="PROSITE" id="PS00196">
    <property type="entry name" value="COPPER_BLUE"/>
    <property type="match status" value="1"/>
</dbReference>
<evidence type="ECO:0000256" key="5">
    <source>
        <dbReference type="ARBA" id="ARBA00023008"/>
    </source>
</evidence>
<comment type="subcellular location">
    <subcellularLocation>
        <location evidence="1">Cell outer membrane</location>
        <topology evidence="1">Lipid-anchor</topology>
    </subcellularLocation>
</comment>
<dbReference type="PANTHER" id="PTHR38439:SF2">
    <property type="entry name" value="OUTER MEMBRANE PROTEIN H.8"/>
    <property type="match status" value="1"/>
</dbReference>